<gene>
    <name evidence="1" type="ORF">C900_02312</name>
</gene>
<proteinExistence type="predicted"/>
<name>L8JX02_9BACT</name>
<organism evidence="1 2">
    <name type="scientific">Fulvivirga imtechensis AK7</name>
    <dbReference type="NCBI Taxonomy" id="1237149"/>
    <lineage>
        <taxon>Bacteria</taxon>
        <taxon>Pseudomonadati</taxon>
        <taxon>Bacteroidota</taxon>
        <taxon>Cytophagia</taxon>
        <taxon>Cytophagales</taxon>
        <taxon>Fulvivirgaceae</taxon>
        <taxon>Fulvivirga</taxon>
    </lineage>
</organism>
<dbReference type="AlphaFoldDB" id="L8JX02"/>
<accession>L8JX02</accession>
<evidence type="ECO:0000313" key="2">
    <source>
        <dbReference type="Proteomes" id="UP000011135"/>
    </source>
</evidence>
<evidence type="ECO:0000313" key="1">
    <source>
        <dbReference type="EMBL" id="ELR71727.1"/>
    </source>
</evidence>
<reference evidence="1 2" key="1">
    <citation type="submission" date="2012-12" db="EMBL/GenBank/DDBJ databases">
        <title>Genome assembly of Fulvivirga imtechensis AK7.</title>
        <authorList>
            <person name="Nupur N."/>
            <person name="Khatri I."/>
            <person name="Kumar R."/>
            <person name="Subramanian S."/>
            <person name="Pinnaka A."/>
        </authorList>
    </citation>
    <scope>NUCLEOTIDE SEQUENCE [LARGE SCALE GENOMIC DNA]</scope>
    <source>
        <strain evidence="1 2">AK7</strain>
    </source>
</reference>
<keyword evidence="2" id="KW-1185">Reference proteome</keyword>
<comment type="caution">
    <text evidence="1">The sequence shown here is derived from an EMBL/GenBank/DDBJ whole genome shotgun (WGS) entry which is preliminary data.</text>
</comment>
<sequence>MINIGQRLKEGLTVIELIKLLQSAPGDLAQSSGYILIPADTLATASRTAQDTINYCKEHGFIRVEQSGKKCYEFYVTEKGLAFLRSQPKQY</sequence>
<dbReference type="EMBL" id="AMZN01000033">
    <property type="protein sequence ID" value="ELR71727.1"/>
    <property type="molecule type" value="Genomic_DNA"/>
</dbReference>
<evidence type="ECO:0008006" key="3">
    <source>
        <dbReference type="Google" id="ProtNLM"/>
    </source>
</evidence>
<protein>
    <recommendedName>
        <fullName evidence="3">HTH marR-type domain-containing protein</fullName>
    </recommendedName>
</protein>
<dbReference type="Proteomes" id="UP000011135">
    <property type="component" value="Unassembled WGS sequence"/>
</dbReference>